<keyword evidence="1" id="KW-0614">Plasmid</keyword>
<dbReference type="GO" id="GO:0016746">
    <property type="term" value="F:acyltransferase activity"/>
    <property type="evidence" value="ECO:0007669"/>
    <property type="project" value="InterPro"/>
</dbReference>
<dbReference type="OrthoDB" id="2636646at2"/>
<reference evidence="1 2" key="2">
    <citation type="journal article" date="2012" name="J. Bacteriol.">
        <title>Complete Genome Sequence of Rahnella sp. Strain Y9602, a Gammaproteobacterium Isolate from Metal- and Radionuclide-Contaminated Soil.</title>
        <authorList>
            <person name="Martinez R.J."/>
            <person name="Bruce D."/>
            <person name="Detter C."/>
            <person name="Goodwin L.A."/>
            <person name="Han J."/>
            <person name="Han C.S."/>
            <person name="Held B."/>
            <person name="Land M.L."/>
            <person name="Mikhailova N."/>
            <person name="Nolan M."/>
            <person name="Pennacchio L."/>
            <person name="Pitluck S."/>
            <person name="Tapia R."/>
            <person name="Woyke T."/>
            <person name="Sobecky P.A."/>
        </authorList>
    </citation>
    <scope>NUCLEOTIDE SEQUENCE [LARGE SCALE GENOMIC DNA]</scope>
    <source>
        <strain evidence="1 2">Y9602</strain>
        <plasmid evidence="1 2">pRAHAQ01</plasmid>
    </source>
</reference>
<dbReference type="Gene3D" id="3.40.47.10">
    <property type="match status" value="1"/>
</dbReference>
<gene>
    <name evidence="1" type="ordered locus">Rahaq_4682</name>
</gene>
<sequence length="335" mass="37316">MYIHAITSLIAPVLTPLSLLEKKYRWGERNHKIFSRFHKMQSASLFADETLPDLLSDLLQKLRAECDPGLFRQIRYVAWAHSLHATSPFDRMEELSTVFQTFFGDQEIEFFSATQASCASGLVSLKYLQAKMRAAQQNTLSENCGSENQASVCGVLITGEKCFHRTVQYVDQNGYFGEAFCATLVGMAPSPHSLHLRALHLQQLGAYGTRMRETDRESENAYDHAFLPVMTETIQKTLAGAGRKPEELSAVLPYHISPVTFDRLADRSGFSRDIVFRHNLYTLGHCFCSDAFLNIKSLLACGDNAVRARCILALASGVAGTFGAMVLESDNEDIP</sequence>
<dbReference type="AlphaFoldDB" id="A0A0H3FG21"/>
<organism evidence="1 2">
    <name type="scientific">Rahnella sp. (strain Y9602)</name>
    <dbReference type="NCBI Taxonomy" id="2703885"/>
    <lineage>
        <taxon>Bacteria</taxon>
        <taxon>Pseudomonadati</taxon>
        <taxon>Pseudomonadota</taxon>
        <taxon>Gammaproteobacteria</taxon>
        <taxon>Enterobacterales</taxon>
        <taxon>Yersiniaceae</taxon>
        <taxon>Rahnella</taxon>
    </lineage>
</organism>
<dbReference type="eggNOG" id="COG0332">
    <property type="taxonomic scope" value="Bacteria"/>
</dbReference>
<evidence type="ECO:0000313" key="1">
    <source>
        <dbReference type="EMBL" id="ADW76262.1"/>
    </source>
</evidence>
<dbReference type="KEGG" id="rah:Rahaq_4682"/>
<dbReference type="EMBL" id="CP002506">
    <property type="protein sequence ID" value="ADW76262.1"/>
    <property type="molecule type" value="Genomic_DNA"/>
</dbReference>
<geneLocation type="plasmid" evidence="1 2">
    <name>pRAHAQ01</name>
</geneLocation>
<protein>
    <submittedName>
        <fullName evidence="1">3-Oxoacyl-(Acyl-carrier-protein (ACP)) synthase III domain-containing protein</fullName>
    </submittedName>
</protein>
<accession>A0A0H3FG21</accession>
<dbReference type="SUPFAM" id="SSF53901">
    <property type="entry name" value="Thiolase-like"/>
    <property type="match status" value="1"/>
</dbReference>
<name>A0A0H3FG21_RAHSY</name>
<dbReference type="HOGENOM" id="CLU_075552_0_0_6"/>
<proteinExistence type="predicted"/>
<dbReference type="InterPro" id="IPR016039">
    <property type="entry name" value="Thiolase-like"/>
</dbReference>
<dbReference type="Proteomes" id="UP000007257">
    <property type="component" value="Plasmid pRAHAQ01"/>
</dbReference>
<reference evidence="2" key="1">
    <citation type="submission" date="2011-01" db="EMBL/GenBank/DDBJ databases">
        <title>Complete sequence of plasmid1 of Rahnella sp. Y9602.</title>
        <authorList>
            <consortium name="US DOE Joint Genome Institute"/>
            <person name="Lucas S."/>
            <person name="Copeland A."/>
            <person name="Lapidus A."/>
            <person name="Cheng J.-F."/>
            <person name="Goodwin L."/>
            <person name="Pitluck S."/>
            <person name="Lu M."/>
            <person name="Detter J.C."/>
            <person name="Han C."/>
            <person name="Tapia R."/>
            <person name="Land M."/>
            <person name="Hauser L."/>
            <person name="Kyrpides N."/>
            <person name="Ivanova N."/>
            <person name="Ovchinnikova G."/>
            <person name="Pagani I."/>
            <person name="Sobecky P.A."/>
            <person name="Martinez R.J."/>
            <person name="Woyke T."/>
        </authorList>
    </citation>
    <scope>NUCLEOTIDE SEQUENCE [LARGE SCALE GENOMIC DNA]</scope>
    <source>
        <strain evidence="2">Y9602</strain>
        <plasmid evidence="2">pRAHAQ01</plasmid>
    </source>
</reference>
<evidence type="ECO:0000313" key="2">
    <source>
        <dbReference type="Proteomes" id="UP000007257"/>
    </source>
</evidence>